<dbReference type="GO" id="GO:0016272">
    <property type="term" value="C:prefoldin complex"/>
    <property type="evidence" value="ECO:0007669"/>
    <property type="project" value="InterPro"/>
</dbReference>
<dbReference type="CDD" id="cd23161">
    <property type="entry name" value="Prefoldin_6"/>
    <property type="match status" value="1"/>
</dbReference>
<protein>
    <recommendedName>
        <fullName evidence="4">Probable prefoldin subunit 6</fullName>
    </recommendedName>
</protein>
<reference evidence="6" key="1">
    <citation type="submission" date="2020-03" db="EMBL/GenBank/DDBJ databases">
        <title>Transcriptomic Profiling of the Digestive Tract of the Rat Flea, Xenopsylla cheopis, Following Blood Feeding and Infection with Yersinia pestis.</title>
        <authorList>
            <person name="Bland D.M."/>
            <person name="Martens C.A."/>
            <person name="Virtaneva K."/>
            <person name="Kanakabandi K."/>
            <person name="Long D."/>
            <person name="Rosenke R."/>
            <person name="Saturday G.A."/>
            <person name="Hoyt F.H."/>
            <person name="Bruno D.P."/>
            <person name="Ribeiro J.M.C."/>
            <person name="Hinnebusch J."/>
        </authorList>
    </citation>
    <scope>NUCLEOTIDE SEQUENCE</scope>
</reference>
<dbReference type="PANTHER" id="PTHR21431:SF0">
    <property type="entry name" value="PREFOLDIN SUBUNIT 6"/>
    <property type="match status" value="1"/>
</dbReference>
<feature type="coiled-coil region" evidence="5">
    <location>
        <begin position="2"/>
        <end position="36"/>
    </location>
</feature>
<evidence type="ECO:0000256" key="3">
    <source>
        <dbReference type="ARBA" id="ARBA00023186"/>
    </source>
</evidence>
<dbReference type="InterPro" id="IPR009053">
    <property type="entry name" value="Prefoldin"/>
</dbReference>
<sequence>MVEEIQKKLSNELEKYKAAQKEYQKVITQRQQLDGQLNENKVVMAELKILKADSEVYKLMGPVLIKQDLEESRQNVAKRIEYIEKELTRMNGVITDLDKKQDKHRDALQKLQHQFQQAQVKAAMKA</sequence>
<evidence type="ECO:0000256" key="1">
    <source>
        <dbReference type="ARBA" id="ARBA00008045"/>
    </source>
</evidence>
<feature type="coiled-coil region" evidence="5">
    <location>
        <begin position="66"/>
        <end position="121"/>
    </location>
</feature>
<dbReference type="GO" id="GO:0051131">
    <property type="term" value="P:chaperone-mediated protein complex assembly"/>
    <property type="evidence" value="ECO:0007669"/>
    <property type="project" value="TreeGrafter"/>
</dbReference>
<accession>A0A6M2DMM7</accession>
<comment type="subunit">
    <text evidence="2">Heterohexamer of two PFD-alpha type and four PFD-beta type subunits.</text>
</comment>
<dbReference type="EMBL" id="GIIL01003807">
    <property type="protein sequence ID" value="NOV47533.1"/>
    <property type="molecule type" value="Transcribed_RNA"/>
</dbReference>
<dbReference type="GO" id="GO:0005737">
    <property type="term" value="C:cytoplasm"/>
    <property type="evidence" value="ECO:0007669"/>
    <property type="project" value="TreeGrafter"/>
</dbReference>
<dbReference type="InterPro" id="IPR002777">
    <property type="entry name" value="PFD_beta-like"/>
</dbReference>
<evidence type="ECO:0000313" key="6">
    <source>
        <dbReference type="EMBL" id="NOV47533.1"/>
    </source>
</evidence>
<evidence type="ECO:0000256" key="2">
    <source>
        <dbReference type="ARBA" id="ARBA00011695"/>
    </source>
</evidence>
<keyword evidence="3" id="KW-0143">Chaperone</keyword>
<dbReference type="GO" id="GO:0051087">
    <property type="term" value="F:protein-folding chaperone binding"/>
    <property type="evidence" value="ECO:0007669"/>
    <property type="project" value="TreeGrafter"/>
</dbReference>
<comment type="similarity">
    <text evidence="1">Belongs to the prefoldin subunit beta family.</text>
</comment>
<dbReference type="GO" id="GO:0006457">
    <property type="term" value="P:protein folding"/>
    <property type="evidence" value="ECO:0007669"/>
    <property type="project" value="InterPro"/>
</dbReference>
<dbReference type="AlphaFoldDB" id="A0A6M2DMM7"/>
<proteinExistence type="inferred from homology"/>
<organism evidence="6">
    <name type="scientific">Xenopsylla cheopis</name>
    <name type="common">Oriental rat flea</name>
    <name type="synonym">Pulex cheopis</name>
    <dbReference type="NCBI Taxonomy" id="163159"/>
    <lineage>
        <taxon>Eukaryota</taxon>
        <taxon>Metazoa</taxon>
        <taxon>Ecdysozoa</taxon>
        <taxon>Arthropoda</taxon>
        <taxon>Hexapoda</taxon>
        <taxon>Insecta</taxon>
        <taxon>Pterygota</taxon>
        <taxon>Neoptera</taxon>
        <taxon>Endopterygota</taxon>
        <taxon>Siphonaptera</taxon>
        <taxon>Pulicidae</taxon>
        <taxon>Xenopsyllinae</taxon>
        <taxon>Xenopsylla</taxon>
    </lineage>
</organism>
<dbReference type="PANTHER" id="PTHR21431">
    <property type="entry name" value="PREFOLDIN SUBUNIT 6"/>
    <property type="match status" value="1"/>
</dbReference>
<dbReference type="Pfam" id="PF01920">
    <property type="entry name" value="Prefoldin_2"/>
    <property type="match status" value="1"/>
</dbReference>
<keyword evidence="5" id="KW-0175">Coiled coil</keyword>
<dbReference type="Gene3D" id="1.10.287.370">
    <property type="match status" value="1"/>
</dbReference>
<dbReference type="GO" id="GO:0051082">
    <property type="term" value="F:unfolded protein binding"/>
    <property type="evidence" value="ECO:0007669"/>
    <property type="project" value="InterPro"/>
</dbReference>
<evidence type="ECO:0000256" key="4">
    <source>
        <dbReference type="ARBA" id="ARBA00072592"/>
    </source>
</evidence>
<evidence type="ECO:0000256" key="5">
    <source>
        <dbReference type="SAM" id="Coils"/>
    </source>
</evidence>
<name>A0A6M2DMM7_XENCH</name>
<dbReference type="FunFam" id="1.10.287.370:FF:000003">
    <property type="entry name" value="Prefoldin subunit 6"/>
    <property type="match status" value="1"/>
</dbReference>
<dbReference type="SUPFAM" id="SSF46579">
    <property type="entry name" value="Prefoldin"/>
    <property type="match status" value="1"/>
</dbReference>